<dbReference type="PANTHER" id="PTHR42800">
    <property type="entry name" value="EXOINULINASE INUD (AFU_ORTHOLOGUE AFUA_5G00480)"/>
    <property type="match status" value="1"/>
</dbReference>
<evidence type="ECO:0000256" key="1">
    <source>
        <dbReference type="ARBA" id="ARBA00009902"/>
    </source>
</evidence>
<sequence>MNVSSIQKYRPAYHYSPAEGWMNDPNGMVYFGGEYHLFYQYTTHGAKPDFANMHWGHAVSKDLLHWEELSVALKPDDNGAIFSGSVVVDQDNRTGFFNEEGSGLVAIYTNAGNKTIPGKDQVQSIAYSNDNGRTWSKYDGNPVLLPADTADFRDPKVFWYGPSSEWVMTLAVKDRVEFYKSPNLKEWSYASSFGAEVAGSHRGVYECPDLVQIPVDGDPSNTKWVLIVSVGDRNGINDSDPEPPAGGSGIMYFVGEFDGTTFIPDDQVTSEGDIRWVDHGSDCYAAVTWSNMTTETGNPLWLGWMSNWRYANLTPTVDWRGAMTIPRELALETRSGKETLVQRPARELGQLGAPVVSLKEVKASEAQSALSALQLDSYVIRAELDAKESLAFKVRTSADQETVVGYDSGLKELYVDRTRSGQVEFHEDFAARHTAAVAEPTDGKLDLLVYVDRSSVEVFASRGQAVITDLIFPEPSAKGLGLLTEKGDLKLHSLEIHALTSEVR</sequence>
<comment type="caution">
    <text evidence="7">The sequence shown here is derived from an EMBL/GenBank/DDBJ whole genome shotgun (WGS) entry which is preliminary data.</text>
</comment>
<dbReference type="AlphaFoldDB" id="A0A3S1DA18"/>
<evidence type="ECO:0000256" key="3">
    <source>
        <dbReference type="ARBA" id="ARBA00023295"/>
    </source>
</evidence>
<protein>
    <submittedName>
        <fullName evidence="7">Glycoside hydrolase family 32 protein</fullName>
    </submittedName>
</protein>
<dbReference type="PROSITE" id="PS00609">
    <property type="entry name" value="GLYCOSYL_HYDROL_F32"/>
    <property type="match status" value="1"/>
</dbReference>
<gene>
    <name evidence="7" type="ORF">EJP77_10810</name>
</gene>
<dbReference type="Gene3D" id="2.60.120.560">
    <property type="entry name" value="Exo-inulinase, domain 1"/>
    <property type="match status" value="1"/>
</dbReference>
<organism evidence="7 8">
    <name type="scientific">Paenibacillus zeisoli</name>
    <dbReference type="NCBI Taxonomy" id="2496267"/>
    <lineage>
        <taxon>Bacteria</taxon>
        <taxon>Bacillati</taxon>
        <taxon>Bacillota</taxon>
        <taxon>Bacilli</taxon>
        <taxon>Bacillales</taxon>
        <taxon>Paenibacillaceae</taxon>
        <taxon>Paenibacillus</taxon>
    </lineage>
</organism>
<evidence type="ECO:0000259" key="6">
    <source>
        <dbReference type="Pfam" id="PF08244"/>
    </source>
</evidence>
<evidence type="ECO:0000256" key="4">
    <source>
        <dbReference type="RuleBase" id="RU362110"/>
    </source>
</evidence>
<evidence type="ECO:0000313" key="8">
    <source>
        <dbReference type="Proteomes" id="UP000272464"/>
    </source>
</evidence>
<dbReference type="OrthoDB" id="9759709at2"/>
<reference evidence="7 8" key="1">
    <citation type="submission" date="2018-12" db="EMBL/GenBank/DDBJ databases">
        <authorList>
            <person name="Sun L."/>
            <person name="Chen Z."/>
        </authorList>
    </citation>
    <scope>NUCLEOTIDE SEQUENCE [LARGE SCALE GENOMIC DNA]</scope>
    <source>
        <strain evidence="7 8">3-5-3</strain>
    </source>
</reference>
<dbReference type="InterPro" id="IPR018053">
    <property type="entry name" value="Glyco_hydro_32_AS"/>
</dbReference>
<dbReference type="InterPro" id="IPR023296">
    <property type="entry name" value="Glyco_hydro_beta-prop_sf"/>
</dbReference>
<dbReference type="GO" id="GO:0004575">
    <property type="term" value="F:sucrose alpha-glucosidase activity"/>
    <property type="evidence" value="ECO:0007669"/>
    <property type="project" value="TreeGrafter"/>
</dbReference>
<dbReference type="SUPFAM" id="SSF49899">
    <property type="entry name" value="Concanavalin A-like lectins/glucanases"/>
    <property type="match status" value="1"/>
</dbReference>
<feature type="domain" description="Glycosyl hydrolase family 32 C-terminal" evidence="6">
    <location>
        <begin position="362"/>
        <end position="497"/>
    </location>
</feature>
<dbReference type="RefSeq" id="WP_127199243.1">
    <property type="nucleotide sequence ID" value="NZ_RZNX01000003.1"/>
</dbReference>
<dbReference type="PANTHER" id="PTHR42800:SF1">
    <property type="entry name" value="EXOINULINASE INUD (AFU_ORTHOLOGUE AFUA_5G00480)"/>
    <property type="match status" value="1"/>
</dbReference>
<feature type="domain" description="Glycosyl hydrolase family 32 N-terminal" evidence="5">
    <location>
        <begin position="14"/>
        <end position="344"/>
    </location>
</feature>
<name>A0A3S1DA18_9BACL</name>
<keyword evidence="2 4" id="KW-0378">Hydrolase</keyword>
<dbReference type="InterPro" id="IPR013148">
    <property type="entry name" value="Glyco_hydro_32_N"/>
</dbReference>
<keyword evidence="8" id="KW-1185">Reference proteome</keyword>
<dbReference type="InterPro" id="IPR013189">
    <property type="entry name" value="Glyco_hydro_32_C"/>
</dbReference>
<dbReference type="GO" id="GO:0005987">
    <property type="term" value="P:sucrose catabolic process"/>
    <property type="evidence" value="ECO:0007669"/>
    <property type="project" value="TreeGrafter"/>
</dbReference>
<dbReference type="SMART" id="SM00640">
    <property type="entry name" value="Glyco_32"/>
    <property type="match status" value="1"/>
</dbReference>
<keyword evidence="3 4" id="KW-0326">Glycosidase</keyword>
<comment type="similarity">
    <text evidence="1 4">Belongs to the glycosyl hydrolase 32 family.</text>
</comment>
<dbReference type="Pfam" id="PF00251">
    <property type="entry name" value="Glyco_hydro_32N"/>
    <property type="match status" value="1"/>
</dbReference>
<evidence type="ECO:0000256" key="2">
    <source>
        <dbReference type="ARBA" id="ARBA00022801"/>
    </source>
</evidence>
<evidence type="ECO:0000259" key="5">
    <source>
        <dbReference type="Pfam" id="PF00251"/>
    </source>
</evidence>
<dbReference type="CDD" id="cd18622">
    <property type="entry name" value="GH32_Inu-like"/>
    <property type="match status" value="1"/>
</dbReference>
<dbReference type="EMBL" id="RZNX01000003">
    <property type="protein sequence ID" value="RUT31863.1"/>
    <property type="molecule type" value="Genomic_DNA"/>
</dbReference>
<proteinExistence type="inferred from homology"/>
<dbReference type="InterPro" id="IPR001362">
    <property type="entry name" value="Glyco_hydro_32"/>
</dbReference>
<accession>A0A3S1DA18</accession>
<dbReference type="Proteomes" id="UP000272464">
    <property type="component" value="Unassembled WGS sequence"/>
</dbReference>
<dbReference type="Pfam" id="PF08244">
    <property type="entry name" value="Glyco_hydro_32C"/>
    <property type="match status" value="1"/>
</dbReference>
<dbReference type="SUPFAM" id="SSF75005">
    <property type="entry name" value="Arabinanase/levansucrase/invertase"/>
    <property type="match status" value="1"/>
</dbReference>
<dbReference type="InterPro" id="IPR013320">
    <property type="entry name" value="ConA-like_dom_sf"/>
</dbReference>
<evidence type="ECO:0000313" key="7">
    <source>
        <dbReference type="EMBL" id="RUT31863.1"/>
    </source>
</evidence>
<dbReference type="GO" id="GO:0005737">
    <property type="term" value="C:cytoplasm"/>
    <property type="evidence" value="ECO:0007669"/>
    <property type="project" value="TreeGrafter"/>
</dbReference>
<dbReference type="Gene3D" id="2.115.10.20">
    <property type="entry name" value="Glycosyl hydrolase domain, family 43"/>
    <property type="match status" value="1"/>
</dbReference>